<evidence type="ECO:0000256" key="1">
    <source>
        <dbReference type="SAM" id="SignalP"/>
    </source>
</evidence>
<accession>A0A3S0ZT26</accession>
<feature type="chain" id="PRO_5018553693" description="DUF19 domain-containing protein" evidence="1">
    <location>
        <begin position="33"/>
        <end position="230"/>
    </location>
</feature>
<evidence type="ECO:0008006" key="4">
    <source>
        <dbReference type="Google" id="ProtNLM"/>
    </source>
</evidence>
<sequence length="230" mass="25136">MLRPRAVNFHTISKTLVSLGLIFLLVASLAQGSCPSDLLLGTHACFTAFTLSYERMRQSQQKLCCGLDVETLRALCRAYVDSMACVEGVKSQCPLEKHADIDRSLINLDGATQELNGLCSDDTIIENYAMQQSCLRAAGPSSETCLAIFLEQGIRPQGDERSGIRFLSLVESTTMDVFCRKMSSAISCVQRNVQRACGQQAASLVPALLRPMVRYSATCISGHFNQVKSI</sequence>
<dbReference type="PANTHER" id="PTHR33964:SF1">
    <property type="entry name" value="RE45066P"/>
    <property type="match status" value="1"/>
</dbReference>
<gene>
    <name evidence="2" type="ORF">EGW08_017653</name>
</gene>
<evidence type="ECO:0000313" key="2">
    <source>
        <dbReference type="EMBL" id="RUS74572.1"/>
    </source>
</evidence>
<protein>
    <recommendedName>
        <fullName evidence="4">DUF19 domain-containing protein</fullName>
    </recommendedName>
</protein>
<feature type="signal peptide" evidence="1">
    <location>
        <begin position="1"/>
        <end position="32"/>
    </location>
</feature>
<dbReference type="AlphaFoldDB" id="A0A3S0ZT26"/>
<name>A0A3S0ZT26_ELYCH</name>
<evidence type="ECO:0000313" key="3">
    <source>
        <dbReference type="Proteomes" id="UP000271974"/>
    </source>
</evidence>
<dbReference type="PANTHER" id="PTHR33964">
    <property type="entry name" value="RE45066P-RELATED"/>
    <property type="match status" value="1"/>
</dbReference>
<keyword evidence="1" id="KW-0732">Signal</keyword>
<dbReference type="Proteomes" id="UP000271974">
    <property type="component" value="Unassembled WGS sequence"/>
</dbReference>
<organism evidence="2 3">
    <name type="scientific">Elysia chlorotica</name>
    <name type="common">Eastern emerald elysia</name>
    <name type="synonym">Sea slug</name>
    <dbReference type="NCBI Taxonomy" id="188477"/>
    <lineage>
        <taxon>Eukaryota</taxon>
        <taxon>Metazoa</taxon>
        <taxon>Spiralia</taxon>
        <taxon>Lophotrochozoa</taxon>
        <taxon>Mollusca</taxon>
        <taxon>Gastropoda</taxon>
        <taxon>Heterobranchia</taxon>
        <taxon>Euthyneura</taxon>
        <taxon>Panpulmonata</taxon>
        <taxon>Sacoglossa</taxon>
        <taxon>Placobranchoidea</taxon>
        <taxon>Plakobranchidae</taxon>
        <taxon>Elysia</taxon>
    </lineage>
</organism>
<comment type="caution">
    <text evidence="2">The sequence shown here is derived from an EMBL/GenBank/DDBJ whole genome shotgun (WGS) entry which is preliminary data.</text>
</comment>
<reference evidence="2 3" key="1">
    <citation type="submission" date="2019-01" db="EMBL/GenBank/DDBJ databases">
        <title>A draft genome assembly of the solar-powered sea slug Elysia chlorotica.</title>
        <authorList>
            <person name="Cai H."/>
            <person name="Li Q."/>
            <person name="Fang X."/>
            <person name="Li J."/>
            <person name="Curtis N.E."/>
            <person name="Altenburger A."/>
            <person name="Shibata T."/>
            <person name="Feng M."/>
            <person name="Maeda T."/>
            <person name="Schwartz J.A."/>
            <person name="Shigenobu S."/>
            <person name="Lundholm N."/>
            <person name="Nishiyama T."/>
            <person name="Yang H."/>
            <person name="Hasebe M."/>
            <person name="Li S."/>
            <person name="Pierce S.K."/>
            <person name="Wang J."/>
        </authorList>
    </citation>
    <scope>NUCLEOTIDE SEQUENCE [LARGE SCALE GENOMIC DNA]</scope>
    <source>
        <strain evidence="2">EC2010</strain>
        <tissue evidence="2">Whole organism of an adult</tissue>
    </source>
</reference>
<dbReference type="EMBL" id="RQTK01000818">
    <property type="protein sequence ID" value="RUS74572.1"/>
    <property type="molecule type" value="Genomic_DNA"/>
</dbReference>
<dbReference type="OrthoDB" id="6052570at2759"/>
<keyword evidence="3" id="KW-1185">Reference proteome</keyword>
<proteinExistence type="predicted"/>